<organism evidence="2 3">
    <name type="scientific">Lichtheimia ornata</name>
    <dbReference type="NCBI Taxonomy" id="688661"/>
    <lineage>
        <taxon>Eukaryota</taxon>
        <taxon>Fungi</taxon>
        <taxon>Fungi incertae sedis</taxon>
        <taxon>Mucoromycota</taxon>
        <taxon>Mucoromycotina</taxon>
        <taxon>Mucoromycetes</taxon>
        <taxon>Mucorales</taxon>
        <taxon>Lichtheimiaceae</taxon>
        <taxon>Lichtheimia</taxon>
    </lineage>
</organism>
<dbReference type="Proteomes" id="UP001234581">
    <property type="component" value="Unassembled WGS sequence"/>
</dbReference>
<sequence length="105" mass="11713">MDPSCIHTLQHAHNQGYGSSSTSTYFAPTEHNDAIDNPPMTSSSNSSNRFTKFRDAMKNIHYNNIKPTGFNIDHSQRQDALVDQFKSKVTGNVHSLRSFGVLARS</sequence>
<comment type="caution">
    <text evidence="2">The sequence shown here is derived from an EMBL/GenBank/DDBJ whole genome shotgun (WGS) entry which is preliminary data.</text>
</comment>
<reference evidence="2 3" key="1">
    <citation type="submission" date="2023-03" db="EMBL/GenBank/DDBJ databases">
        <title>Genome sequence of Lichtheimia ornata CBS 291.66.</title>
        <authorList>
            <person name="Mohabir J.T."/>
            <person name="Shea T.P."/>
            <person name="Kurbessoian T."/>
            <person name="Berby B."/>
            <person name="Fontaine J."/>
            <person name="Livny J."/>
            <person name="Gnirke A."/>
            <person name="Stajich J.E."/>
            <person name="Cuomo C.A."/>
        </authorList>
    </citation>
    <scope>NUCLEOTIDE SEQUENCE [LARGE SCALE GENOMIC DNA]</scope>
    <source>
        <strain evidence="2">CBS 291.66</strain>
    </source>
</reference>
<evidence type="ECO:0000256" key="1">
    <source>
        <dbReference type="SAM" id="MobiDB-lite"/>
    </source>
</evidence>
<dbReference type="RefSeq" id="XP_058347751.1">
    <property type="nucleotide sequence ID" value="XM_058481113.1"/>
</dbReference>
<gene>
    <name evidence="2" type="ORF">O0I10_001014</name>
</gene>
<feature type="region of interest" description="Disordered" evidence="1">
    <location>
        <begin position="13"/>
        <end position="48"/>
    </location>
</feature>
<keyword evidence="3" id="KW-1185">Reference proteome</keyword>
<dbReference type="AlphaFoldDB" id="A0AAD8DI68"/>
<evidence type="ECO:0000313" key="2">
    <source>
        <dbReference type="EMBL" id="KAJ8662838.1"/>
    </source>
</evidence>
<feature type="compositionally biased region" description="Polar residues" evidence="1">
    <location>
        <begin position="13"/>
        <end position="26"/>
    </location>
</feature>
<protein>
    <submittedName>
        <fullName evidence="2">Uncharacterized protein</fullName>
    </submittedName>
</protein>
<name>A0AAD8DI68_9FUNG</name>
<evidence type="ECO:0000313" key="3">
    <source>
        <dbReference type="Proteomes" id="UP001234581"/>
    </source>
</evidence>
<accession>A0AAD8DI68</accession>
<proteinExistence type="predicted"/>
<dbReference type="GeneID" id="83208433"/>
<dbReference type="EMBL" id="JARTCD010000003">
    <property type="protein sequence ID" value="KAJ8662838.1"/>
    <property type="molecule type" value="Genomic_DNA"/>
</dbReference>